<dbReference type="Gene3D" id="1.25.40.20">
    <property type="entry name" value="Ankyrin repeat-containing domain"/>
    <property type="match status" value="1"/>
</dbReference>
<dbReference type="Pfam" id="PF13646">
    <property type="entry name" value="HEAT_2"/>
    <property type="match status" value="1"/>
</dbReference>
<dbReference type="InterPro" id="IPR036770">
    <property type="entry name" value="Ankyrin_rpt-contain_sf"/>
</dbReference>
<dbReference type="AlphaFoldDB" id="A0AAU2JJ66"/>
<dbReference type="EMBL" id="CP108264">
    <property type="protein sequence ID" value="WTU72067.1"/>
    <property type="molecule type" value="Genomic_DNA"/>
</dbReference>
<name>A0AAU2JJ66_9ACTN</name>
<sequence>MLVKSLLHEDSGLDVRDAAFCLAVRMSAGHIAQLLLQHGADPGQTRPDELLSLREAVDSGSPALVEALLDHSIRDRYPASELLEMWDLARCWYETGVETELRRLTGSQDPLVRNRVKDDEYDSVDEYSLGGMAVRDGHAAILTYLEELLGIRTPFEELMTRALNHRPNHAAWGSDTILLANRRDQETWTAAAALRAHSKPLHRLFGAEVLRLTHLFDGSDEDAFASPALDLFTDWSTREEDLAVLTEVLVALGDHCDPRAAAALVPYAGHADAGVRRAVARGFGTWPEAPAFLGDVRDAVLALMTDMDTEVRCAACLTVAQSGDRDPAFADAMAALLDDADRRVQVTAVYGLALHGDERCVEAARRLPPAPPGTPREDELDAVWRYEWRRDGR</sequence>
<dbReference type="InterPro" id="IPR016024">
    <property type="entry name" value="ARM-type_fold"/>
</dbReference>
<dbReference type="SUPFAM" id="SSF48403">
    <property type="entry name" value="Ankyrin repeat"/>
    <property type="match status" value="1"/>
</dbReference>
<reference evidence="1" key="1">
    <citation type="submission" date="2022-10" db="EMBL/GenBank/DDBJ databases">
        <title>The complete genomes of actinobacterial strains from the NBC collection.</title>
        <authorList>
            <person name="Joergensen T.S."/>
            <person name="Alvarez Arevalo M."/>
            <person name="Sterndorff E.B."/>
            <person name="Faurdal D."/>
            <person name="Vuksanovic O."/>
            <person name="Mourched A.-S."/>
            <person name="Charusanti P."/>
            <person name="Shaw S."/>
            <person name="Blin K."/>
            <person name="Weber T."/>
        </authorList>
    </citation>
    <scope>NUCLEOTIDE SEQUENCE</scope>
    <source>
        <strain evidence="1">NBC_00049</strain>
    </source>
</reference>
<dbReference type="Gene3D" id="1.25.10.10">
    <property type="entry name" value="Leucine-rich Repeat Variant"/>
    <property type="match status" value="1"/>
</dbReference>
<protein>
    <submittedName>
        <fullName evidence="1">HEAT repeat domain-containing protein</fullName>
    </submittedName>
</protein>
<proteinExistence type="predicted"/>
<gene>
    <name evidence="1" type="ORF">OG327_01270</name>
</gene>
<evidence type="ECO:0000313" key="1">
    <source>
        <dbReference type="EMBL" id="WTU72067.1"/>
    </source>
</evidence>
<dbReference type="InterPro" id="IPR011989">
    <property type="entry name" value="ARM-like"/>
</dbReference>
<accession>A0AAU2JJ66</accession>
<organism evidence="1">
    <name type="scientific">Streptomyces sp. NBC_00049</name>
    <dbReference type="NCBI Taxonomy" id="2903617"/>
    <lineage>
        <taxon>Bacteria</taxon>
        <taxon>Bacillati</taxon>
        <taxon>Actinomycetota</taxon>
        <taxon>Actinomycetes</taxon>
        <taxon>Kitasatosporales</taxon>
        <taxon>Streptomycetaceae</taxon>
        <taxon>Streptomyces</taxon>
    </lineage>
</organism>
<dbReference type="SUPFAM" id="SSF48371">
    <property type="entry name" value="ARM repeat"/>
    <property type="match status" value="1"/>
</dbReference>